<dbReference type="EMBL" id="RCHS01000309">
    <property type="protein sequence ID" value="RMX59586.1"/>
    <property type="molecule type" value="Genomic_DNA"/>
</dbReference>
<keyword evidence="1" id="KW-0479">Metal-binding</keyword>
<dbReference type="Gene3D" id="6.10.140.2220">
    <property type="match status" value="1"/>
</dbReference>
<evidence type="ECO:0000256" key="2">
    <source>
        <dbReference type="ARBA" id="ARBA00022771"/>
    </source>
</evidence>
<evidence type="ECO:0000256" key="4">
    <source>
        <dbReference type="PROSITE-ProRule" id="PRU00134"/>
    </source>
</evidence>
<organism evidence="7 8">
    <name type="scientific">Pocillopora damicornis</name>
    <name type="common">Cauliflower coral</name>
    <name type="synonym">Millepora damicornis</name>
    <dbReference type="NCBI Taxonomy" id="46731"/>
    <lineage>
        <taxon>Eukaryota</taxon>
        <taxon>Metazoa</taxon>
        <taxon>Cnidaria</taxon>
        <taxon>Anthozoa</taxon>
        <taxon>Hexacorallia</taxon>
        <taxon>Scleractinia</taxon>
        <taxon>Astrocoeniina</taxon>
        <taxon>Pocilloporidae</taxon>
        <taxon>Pocillopora</taxon>
    </lineage>
</organism>
<keyword evidence="2 4" id="KW-0863">Zinc-finger</keyword>
<proteinExistence type="predicted"/>
<name>A0A3M6V0W4_POCDA</name>
<evidence type="ECO:0000259" key="6">
    <source>
        <dbReference type="PROSITE" id="PS50865"/>
    </source>
</evidence>
<dbReference type="SUPFAM" id="SSF144232">
    <property type="entry name" value="HIT/MYND zinc finger-like"/>
    <property type="match status" value="1"/>
</dbReference>
<dbReference type="OrthoDB" id="9922773at2759"/>
<evidence type="ECO:0000313" key="7">
    <source>
        <dbReference type="EMBL" id="RMX59586.1"/>
    </source>
</evidence>
<evidence type="ECO:0000256" key="5">
    <source>
        <dbReference type="SAM" id="Coils"/>
    </source>
</evidence>
<dbReference type="GO" id="GO:0008270">
    <property type="term" value="F:zinc ion binding"/>
    <property type="evidence" value="ECO:0007669"/>
    <property type="project" value="UniProtKB-KW"/>
</dbReference>
<dbReference type="AlphaFoldDB" id="A0A3M6V0W4"/>
<evidence type="ECO:0000256" key="3">
    <source>
        <dbReference type="ARBA" id="ARBA00022833"/>
    </source>
</evidence>
<dbReference type="PROSITE" id="PS01360">
    <property type="entry name" value="ZF_MYND_1"/>
    <property type="match status" value="1"/>
</dbReference>
<dbReference type="Proteomes" id="UP000275408">
    <property type="component" value="Unassembled WGS sequence"/>
</dbReference>
<reference evidence="7 8" key="1">
    <citation type="journal article" date="2018" name="Sci. Rep.">
        <title>Comparative analysis of the Pocillopora damicornis genome highlights role of immune system in coral evolution.</title>
        <authorList>
            <person name="Cunning R."/>
            <person name="Bay R.A."/>
            <person name="Gillette P."/>
            <person name="Baker A.C."/>
            <person name="Traylor-Knowles N."/>
        </authorList>
    </citation>
    <scope>NUCLEOTIDE SEQUENCE [LARGE SCALE GENOMIC DNA]</scope>
    <source>
        <strain evidence="7">RSMAS</strain>
        <tissue evidence="7">Whole animal</tissue>
    </source>
</reference>
<evidence type="ECO:0000313" key="8">
    <source>
        <dbReference type="Proteomes" id="UP000275408"/>
    </source>
</evidence>
<feature type="domain" description="MYND-type" evidence="6">
    <location>
        <begin position="150"/>
        <end position="188"/>
    </location>
</feature>
<comment type="caution">
    <text evidence="7">The sequence shown here is derived from an EMBL/GenBank/DDBJ whole genome shotgun (WGS) entry which is preliminary data.</text>
</comment>
<dbReference type="PROSITE" id="PS50865">
    <property type="entry name" value="ZF_MYND_2"/>
    <property type="match status" value="1"/>
</dbReference>
<dbReference type="InterPro" id="IPR002893">
    <property type="entry name" value="Znf_MYND"/>
</dbReference>
<evidence type="ECO:0000256" key="1">
    <source>
        <dbReference type="ARBA" id="ARBA00022723"/>
    </source>
</evidence>
<accession>A0A3M6V0W4</accession>
<gene>
    <name evidence="7" type="ORF">pdam_00003616</name>
</gene>
<keyword evidence="5" id="KW-0175">Coiled coil</keyword>
<dbReference type="Pfam" id="PF01753">
    <property type="entry name" value="zf-MYND"/>
    <property type="match status" value="1"/>
</dbReference>
<keyword evidence="3" id="KW-0862">Zinc</keyword>
<keyword evidence="8" id="KW-1185">Reference proteome</keyword>
<feature type="coiled-coil region" evidence="5">
    <location>
        <begin position="47"/>
        <end position="74"/>
    </location>
</feature>
<protein>
    <recommendedName>
        <fullName evidence="6">MYND-type domain-containing protein</fullName>
    </recommendedName>
</protein>
<sequence length="194" mass="22604">MAEQDAQEIKGVLKRLKENIAKLQPSFEEVVAEQAEMLIGDERKKLRKAYKAECKDLLRELKEVKSEMEECITDIDRNTRKCIHEVNRDMDEKFRAVIRQERLKRSKELDEIRVETKNNTIVELLSPCNKYQVMKISVNSNFVSKSTPRCASCGKESVWLYFCGGCKISRYCDEKCQEADWESHKNTCIGLNNN</sequence>